<dbReference type="InterPro" id="IPR035985">
    <property type="entry name" value="Ubiquitin-activating_enz"/>
</dbReference>
<dbReference type="EMBL" id="QFYQ01000002">
    <property type="protein sequence ID" value="RAK51759.1"/>
    <property type="molecule type" value="Genomic_DNA"/>
</dbReference>
<comment type="caution">
    <text evidence="2">The sequence shown here is derived from an EMBL/GenBank/DDBJ whole genome shotgun (WGS) entry which is preliminary data.</text>
</comment>
<dbReference type="Proteomes" id="UP000249254">
    <property type="component" value="Unassembled WGS sequence"/>
</dbReference>
<dbReference type="GO" id="GO:0008641">
    <property type="term" value="F:ubiquitin-like modifier activating enzyme activity"/>
    <property type="evidence" value="ECO:0007669"/>
    <property type="project" value="InterPro"/>
</dbReference>
<organism evidence="2 3">
    <name type="scientific">Phenylobacterium soli</name>
    <dbReference type="NCBI Taxonomy" id="2170551"/>
    <lineage>
        <taxon>Bacteria</taxon>
        <taxon>Pseudomonadati</taxon>
        <taxon>Pseudomonadota</taxon>
        <taxon>Alphaproteobacteria</taxon>
        <taxon>Caulobacterales</taxon>
        <taxon>Caulobacteraceae</taxon>
        <taxon>Phenylobacterium</taxon>
    </lineage>
</organism>
<proteinExistence type="predicted"/>
<gene>
    <name evidence="2" type="ORF">DJ017_18185</name>
</gene>
<evidence type="ECO:0000313" key="2">
    <source>
        <dbReference type="EMBL" id="RAK51759.1"/>
    </source>
</evidence>
<keyword evidence="3" id="KW-1185">Reference proteome</keyword>
<protein>
    <recommendedName>
        <fullName evidence="1">THIF-type NAD/FAD binding fold domain-containing protein</fullName>
    </recommendedName>
</protein>
<dbReference type="InterPro" id="IPR000594">
    <property type="entry name" value="ThiF_NAD_FAD-bd"/>
</dbReference>
<dbReference type="InterPro" id="IPR045886">
    <property type="entry name" value="ThiF/MoeB/HesA"/>
</dbReference>
<dbReference type="GO" id="GO:0061503">
    <property type="term" value="F:tRNA threonylcarbamoyladenosine dehydratase"/>
    <property type="evidence" value="ECO:0007669"/>
    <property type="project" value="TreeGrafter"/>
</dbReference>
<dbReference type="CDD" id="cd01483">
    <property type="entry name" value="E1_enzyme_family"/>
    <property type="match status" value="1"/>
</dbReference>
<accession>A0A328AB11</accession>
<dbReference type="Gene3D" id="3.40.50.720">
    <property type="entry name" value="NAD(P)-binding Rossmann-like Domain"/>
    <property type="match status" value="1"/>
</dbReference>
<dbReference type="Pfam" id="PF00899">
    <property type="entry name" value="ThiF"/>
    <property type="match status" value="1"/>
</dbReference>
<name>A0A328AB11_9CAUL</name>
<dbReference type="AlphaFoldDB" id="A0A328AB11"/>
<feature type="domain" description="THIF-type NAD/FAD binding fold" evidence="1">
    <location>
        <begin position="168"/>
        <end position="422"/>
    </location>
</feature>
<dbReference type="OrthoDB" id="8773615at2"/>
<evidence type="ECO:0000313" key="3">
    <source>
        <dbReference type="Proteomes" id="UP000249254"/>
    </source>
</evidence>
<sequence length="444" mass="47439">MNEIRIPAPQWEDVATPALLEQKETCMSFFTRTGFGGRALSVLAERAPAGAYLRRTDVAAELAPAYLVELTARARRMGAGLVMAHTHPFDHGMPEFSDVDNAGEEPLRAFLEARLPTQPHAAMVISQGGVRARVLGGAAAVKVVRVGAEVRTLFDPDLSASSFSHDVYDRQVRAFGRAGQTAIASTEVALVGLGGTGSVVAQELAHLGVRRFLLIDPDKLETSNRNRVFGAQPELIGRHKVEIAAENILKVNPQAQIETRVEDVLTRAAADRLAESDFIFLCTDSHASRAMVSQLAYQHLVPAIDMGVSIGVGDAGEVREITGRAQMLAPGLGCLLCAGAISSEVVRIEMMTEVQRAQDPYFRGQGEPQPAVVSLNATMSSLAVSMFMGAVTSAPFRARYQWYDGVTGRLRTPTVGRNPGCLVCSSSGVIGHGPSATNPLRGAR</sequence>
<dbReference type="SUPFAM" id="SSF69572">
    <property type="entry name" value="Activating enzymes of the ubiquitin-like proteins"/>
    <property type="match status" value="1"/>
</dbReference>
<reference evidence="3" key="1">
    <citation type="submission" date="2018-05" db="EMBL/GenBank/DDBJ databases">
        <authorList>
            <person name="Li X."/>
        </authorList>
    </citation>
    <scope>NUCLEOTIDE SEQUENCE [LARGE SCALE GENOMIC DNA]</scope>
    <source>
        <strain evidence="3">LX32</strain>
    </source>
</reference>
<dbReference type="PANTHER" id="PTHR43267:SF1">
    <property type="entry name" value="TRNA THREONYLCARBAMOYLADENOSINE DEHYDRATASE"/>
    <property type="match status" value="1"/>
</dbReference>
<evidence type="ECO:0000259" key="1">
    <source>
        <dbReference type="Pfam" id="PF00899"/>
    </source>
</evidence>
<dbReference type="GO" id="GO:0061504">
    <property type="term" value="P:cyclic threonylcarbamoyladenosine biosynthetic process"/>
    <property type="evidence" value="ECO:0007669"/>
    <property type="project" value="TreeGrafter"/>
</dbReference>
<dbReference type="PANTHER" id="PTHR43267">
    <property type="entry name" value="TRNA THREONYLCARBAMOYLADENOSINE DEHYDRATASE"/>
    <property type="match status" value="1"/>
</dbReference>